<dbReference type="PROSITE" id="PS00356">
    <property type="entry name" value="HTH_LACI_1"/>
    <property type="match status" value="1"/>
</dbReference>
<dbReference type="InterPro" id="IPR028082">
    <property type="entry name" value="Peripla_BP_I"/>
</dbReference>
<keyword evidence="6" id="KW-1185">Reference proteome</keyword>
<organism evidence="5 6">
    <name type="scientific">Vreelandella zhaodongensis</name>
    <name type="common">Halomonas zhaodongensis</name>
    <dbReference type="NCBI Taxonomy" id="1176240"/>
    <lineage>
        <taxon>Bacteria</taxon>
        <taxon>Pseudomonadati</taxon>
        <taxon>Pseudomonadota</taxon>
        <taxon>Gammaproteobacteria</taxon>
        <taxon>Oceanospirillales</taxon>
        <taxon>Halomonadaceae</taxon>
        <taxon>Vreelandella</taxon>
    </lineage>
</organism>
<proteinExistence type="predicted"/>
<dbReference type="CDD" id="cd01575">
    <property type="entry name" value="PBP1_GntR"/>
    <property type="match status" value="1"/>
</dbReference>
<dbReference type="CDD" id="cd01392">
    <property type="entry name" value="HTH_LacI"/>
    <property type="match status" value="1"/>
</dbReference>
<keyword evidence="1" id="KW-0805">Transcription regulation</keyword>
<evidence type="ECO:0000256" key="3">
    <source>
        <dbReference type="ARBA" id="ARBA00023163"/>
    </source>
</evidence>
<dbReference type="SMART" id="SM00354">
    <property type="entry name" value="HTH_LACI"/>
    <property type="match status" value="1"/>
</dbReference>
<dbReference type="Gene3D" id="3.40.50.2300">
    <property type="match status" value="2"/>
</dbReference>
<accession>A0ABX2SNK3</accession>
<evidence type="ECO:0000313" key="6">
    <source>
        <dbReference type="Proteomes" id="UP000528918"/>
    </source>
</evidence>
<dbReference type="RefSeq" id="WP_179926939.1">
    <property type="nucleotide sequence ID" value="NZ_JACCDD010000001.1"/>
</dbReference>
<feature type="domain" description="HTH lacI-type" evidence="4">
    <location>
        <begin position="14"/>
        <end position="68"/>
    </location>
</feature>
<sequence length="352" mass="38518">MSNKLRARRSTQRVTMNDVAKLADVSASTVSLYLRKPDEVSTQLGKRIQSAIDTLGYVPNLMAGALAAARTRVIGVVVPSMVNAIFASTVNTMQKTLGAQGYQLLLGHSDYEESEEEAAVRTFLSWSPSAMVLTGLTHSRETRRMLNNSNVPVVEMWELGSNPLDTLVGFSHHDVGYTQARHLIEAGCQRIAFIGTRLSVDERAKQRCRGSEKAVRDLLGSQHARVIDCGFGRMAEAASRAFTDLITSHPNIDGIVFSNDMLSLGALSEAQRRGIRVPDDIAMIGFGDMDFSDCTLPSLSTIRPPREEIGEAVAQSVLRRIKGLPQEKRIDIGFELLPRQSSLRASILSHAP</sequence>
<evidence type="ECO:0000259" key="4">
    <source>
        <dbReference type="PROSITE" id="PS50932"/>
    </source>
</evidence>
<protein>
    <submittedName>
        <fullName evidence="5">LacI family DNA-binding transcriptional regulator</fullName>
    </submittedName>
</protein>
<name>A0ABX2SNK3_VREZH</name>
<dbReference type="Gene3D" id="1.10.260.40">
    <property type="entry name" value="lambda repressor-like DNA-binding domains"/>
    <property type="match status" value="1"/>
</dbReference>
<comment type="caution">
    <text evidence="5">The sequence shown here is derived from an EMBL/GenBank/DDBJ whole genome shotgun (WGS) entry which is preliminary data.</text>
</comment>
<dbReference type="Pfam" id="PF13377">
    <property type="entry name" value="Peripla_BP_3"/>
    <property type="match status" value="1"/>
</dbReference>
<keyword evidence="3" id="KW-0804">Transcription</keyword>
<evidence type="ECO:0000256" key="2">
    <source>
        <dbReference type="ARBA" id="ARBA00023125"/>
    </source>
</evidence>
<dbReference type="Proteomes" id="UP000528918">
    <property type="component" value="Unassembled WGS sequence"/>
</dbReference>
<dbReference type="InterPro" id="IPR000843">
    <property type="entry name" value="HTH_LacI"/>
</dbReference>
<dbReference type="GO" id="GO:0003677">
    <property type="term" value="F:DNA binding"/>
    <property type="evidence" value="ECO:0007669"/>
    <property type="project" value="UniProtKB-KW"/>
</dbReference>
<evidence type="ECO:0000256" key="1">
    <source>
        <dbReference type="ARBA" id="ARBA00023015"/>
    </source>
</evidence>
<evidence type="ECO:0000313" key="5">
    <source>
        <dbReference type="EMBL" id="NYS43744.1"/>
    </source>
</evidence>
<dbReference type="PROSITE" id="PS50932">
    <property type="entry name" value="HTH_LACI_2"/>
    <property type="match status" value="1"/>
</dbReference>
<dbReference type="SUPFAM" id="SSF47413">
    <property type="entry name" value="lambda repressor-like DNA-binding domains"/>
    <property type="match status" value="1"/>
</dbReference>
<dbReference type="InterPro" id="IPR010982">
    <property type="entry name" value="Lambda_DNA-bd_dom_sf"/>
</dbReference>
<dbReference type="InterPro" id="IPR046335">
    <property type="entry name" value="LacI/GalR-like_sensor"/>
</dbReference>
<dbReference type="PANTHER" id="PTHR30146:SF33">
    <property type="entry name" value="TRANSCRIPTIONAL REGULATOR"/>
    <property type="match status" value="1"/>
</dbReference>
<keyword evidence="2 5" id="KW-0238">DNA-binding</keyword>
<reference evidence="5 6" key="1">
    <citation type="journal article" date="2013" name="Antonie Van Leeuwenhoek">
        <title>Halomonas zhaodongensis sp. nov., a slightly halophilic bacterium isolated from saline-alkaline soils in Zhaodong, China.</title>
        <authorList>
            <person name="Jiang J."/>
            <person name="Pan Y."/>
            <person name="Meng L."/>
            <person name="Hu S."/>
            <person name="Zhang X."/>
            <person name="Hu B."/>
            <person name="Meng J."/>
            <person name="Li C."/>
            <person name="Huang H."/>
            <person name="Wang K."/>
            <person name="Su T."/>
        </authorList>
    </citation>
    <scope>NUCLEOTIDE SEQUENCE [LARGE SCALE GENOMIC DNA]</scope>
    <source>
        <strain evidence="5 6">NEAU-ST10-25</strain>
    </source>
</reference>
<dbReference type="EMBL" id="JACCDD010000001">
    <property type="protein sequence ID" value="NYS43744.1"/>
    <property type="molecule type" value="Genomic_DNA"/>
</dbReference>
<dbReference type="Pfam" id="PF00356">
    <property type="entry name" value="LacI"/>
    <property type="match status" value="1"/>
</dbReference>
<gene>
    <name evidence="5" type="ORF">HZS79_02140</name>
</gene>
<dbReference type="SUPFAM" id="SSF53822">
    <property type="entry name" value="Periplasmic binding protein-like I"/>
    <property type="match status" value="1"/>
</dbReference>
<dbReference type="PANTHER" id="PTHR30146">
    <property type="entry name" value="LACI-RELATED TRANSCRIPTIONAL REPRESSOR"/>
    <property type="match status" value="1"/>
</dbReference>